<evidence type="ECO:0000313" key="1">
    <source>
        <dbReference type="EMBL" id="KAJ8071918.1"/>
    </source>
</evidence>
<organism evidence="1 2">
    <name type="scientific">Sclerotinia nivalis</name>
    <dbReference type="NCBI Taxonomy" id="352851"/>
    <lineage>
        <taxon>Eukaryota</taxon>
        <taxon>Fungi</taxon>
        <taxon>Dikarya</taxon>
        <taxon>Ascomycota</taxon>
        <taxon>Pezizomycotina</taxon>
        <taxon>Leotiomycetes</taxon>
        <taxon>Helotiales</taxon>
        <taxon>Sclerotiniaceae</taxon>
        <taxon>Sclerotinia</taxon>
    </lineage>
</organism>
<comment type="caution">
    <text evidence="1">The sequence shown here is derived from an EMBL/GenBank/DDBJ whole genome shotgun (WGS) entry which is preliminary data.</text>
</comment>
<dbReference type="Proteomes" id="UP001152300">
    <property type="component" value="Unassembled WGS sequence"/>
</dbReference>
<dbReference type="EMBL" id="JAPEIS010000001">
    <property type="protein sequence ID" value="KAJ8071918.1"/>
    <property type="molecule type" value="Genomic_DNA"/>
</dbReference>
<accession>A0A9X0B084</accession>
<proteinExistence type="predicted"/>
<protein>
    <submittedName>
        <fullName evidence="1">Uncharacterized protein</fullName>
    </submittedName>
</protein>
<keyword evidence="2" id="KW-1185">Reference proteome</keyword>
<gene>
    <name evidence="1" type="ORF">OCU04_002223</name>
</gene>
<dbReference type="AlphaFoldDB" id="A0A9X0B084"/>
<name>A0A9X0B084_9HELO</name>
<evidence type="ECO:0000313" key="2">
    <source>
        <dbReference type="Proteomes" id="UP001152300"/>
    </source>
</evidence>
<reference evidence="1" key="1">
    <citation type="submission" date="2022-11" db="EMBL/GenBank/DDBJ databases">
        <title>Genome Resource of Sclerotinia nivalis Strain SnTB1, a Plant Pathogen Isolated from American Ginseng.</title>
        <authorList>
            <person name="Fan S."/>
        </authorList>
    </citation>
    <scope>NUCLEOTIDE SEQUENCE</scope>
    <source>
        <strain evidence="1">SnTB1</strain>
    </source>
</reference>
<sequence>MVKQQRKMNNMNRFEYGSAIYGGPMEKCDNKNKGEDVHLRDANSMITIENNLPLNSSSTLGHPAQNEHEVVQPRHNNCHTRMPLGKHKTIMNSPHMNAFLVIIREMVEQCKEGSYKNNDLPNMDEVLLQMPGKKFIKVKSDANK</sequence>